<feature type="transmembrane region" description="Helical" evidence="7">
    <location>
        <begin position="108"/>
        <end position="133"/>
    </location>
</feature>
<sequence>MSGMEQNGVLRNGDVKQQNRLTRSQMDKIIQSSHTLSEKDDEEKGQVSPLPGSLVNLDIVTWPADEEPQGQVHVTVIQSGQDDPRRKSRYSTYHQTPPILIPRPDNHICLAVTAMICCCLPLGVVGFICALQVDSAYDDGNREGAVWRAKNARYWSLTAVVFGMLGIIGASFYLIFYHLVPAIS</sequence>
<dbReference type="InterPro" id="IPR051423">
    <property type="entry name" value="CD225/Dispanin"/>
</dbReference>
<evidence type="ECO:0000256" key="3">
    <source>
        <dbReference type="ARBA" id="ARBA00022692"/>
    </source>
</evidence>
<evidence type="ECO:0000256" key="6">
    <source>
        <dbReference type="SAM" id="MobiDB-lite"/>
    </source>
</evidence>
<dbReference type="PANTHER" id="PTHR14948">
    <property type="entry name" value="NG5"/>
    <property type="match status" value="1"/>
</dbReference>
<dbReference type="InterPro" id="IPR007593">
    <property type="entry name" value="CD225/Dispanin_fam"/>
</dbReference>
<organism evidence="8 9">
    <name type="scientific">Desmophyllum pertusum</name>
    <dbReference type="NCBI Taxonomy" id="174260"/>
    <lineage>
        <taxon>Eukaryota</taxon>
        <taxon>Metazoa</taxon>
        <taxon>Cnidaria</taxon>
        <taxon>Anthozoa</taxon>
        <taxon>Hexacorallia</taxon>
        <taxon>Scleractinia</taxon>
        <taxon>Caryophylliina</taxon>
        <taxon>Caryophylliidae</taxon>
        <taxon>Desmophyllum</taxon>
    </lineage>
</organism>
<dbReference type="OrthoDB" id="10018862at2759"/>
<evidence type="ECO:0000313" key="8">
    <source>
        <dbReference type="EMBL" id="KAJ7394196.1"/>
    </source>
</evidence>
<evidence type="ECO:0000256" key="4">
    <source>
        <dbReference type="ARBA" id="ARBA00022989"/>
    </source>
</evidence>
<dbReference type="PANTHER" id="PTHR14948:SF25">
    <property type="entry name" value="DUF4190 DOMAIN-CONTAINING PROTEIN"/>
    <property type="match status" value="1"/>
</dbReference>
<keyword evidence="4 7" id="KW-1133">Transmembrane helix</keyword>
<comment type="caution">
    <text evidence="8">The sequence shown here is derived from an EMBL/GenBank/DDBJ whole genome shotgun (WGS) entry which is preliminary data.</text>
</comment>
<evidence type="ECO:0000256" key="2">
    <source>
        <dbReference type="ARBA" id="ARBA00006843"/>
    </source>
</evidence>
<feature type="compositionally biased region" description="Polar residues" evidence="6">
    <location>
        <begin position="15"/>
        <end position="35"/>
    </location>
</feature>
<gene>
    <name evidence="8" type="ORF">OS493_003879</name>
</gene>
<comment type="subcellular location">
    <subcellularLocation>
        <location evidence="1">Membrane</location>
    </subcellularLocation>
</comment>
<evidence type="ECO:0000256" key="7">
    <source>
        <dbReference type="SAM" id="Phobius"/>
    </source>
</evidence>
<name>A0A9X0DC38_9CNID</name>
<accession>A0A9X0DC38</accession>
<evidence type="ECO:0000313" key="9">
    <source>
        <dbReference type="Proteomes" id="UP001163046"/>
    </source>
</evidence>
<dbReference type="Proteomes" id="UP001163046">
    <property type="component" value="Unassembled WGS sequence"/>
</dbReference>
<proteinExistence type="inferred from homology"/>
<reference evidence="8" key="1">
    <citation type="submission" date="2023-01" db="EMBL/GenBank/DDBJ databases">
        <title>Genome assembly of the deep-sea coral Lophelia pertusa.</title>
        <authorList>
            <person name="Herrera S."/>
            <person name="Cordes E."/>
        </authorList>
    </citation>
    <scope>NUCLEOTIDE SEQUENCE</scope>
    <source>
        <strain evidence="8">USNM1676648</strain>
        <tissue evidence="8">Polyp</tissue>
    </source>
</reference>
<keyword evidence="3 7" id="KW-0812">Transmembrane</keyword>
<dbReference type="Pfam" id="PF04505">
    <property type="entry name" value="CD225"/>
    <property type="match status" value="1"/>
</dbReference>
<dbReference type="EMBL" id="MU825397">
    <property type="protein sequence ID" value="KAJ7394196.1"/>
    <property type="molecule type" value="Genomic_DNA"/>
</dbReference>
<keyword evidence="9" id="KW-1185">Reference proteome</keyword>
<evidence type="ECO:0000256" key="1">
    <source>
        <dbReference type="ARBA" id="ARBA00004370"/>
    </source>
</evidence>
<protein>
    <submittedName>
        <fullName evidence="8">Uncharacterized protein</fullName>
    </submittedName>
</protein>
<feature type="transmembrane region" description="Helical" evidence="7">
    <location>
        <begin position="153"/>
        <end position="180"/>
    </location>
</feature>
<feature type="region of interest" description="Disordered" evidence="6">
    <location>
        <begin position="1"/>
        <end position="51"/>
    </location>
</feature>
<evidence type="ECO:0000256" key="5">
    <source>
        <dbReference type="ARBA" id="ARBA00023136"/>
    </source>
</evidence>
<feature type="compositionally biased region" description="Basic and acidic residues" evidence="6">
    <location>
        <begin position="36"/>
        <end position="45"/>
    </location>
</feature>
<comment type="similarity">
    <text evidence="2">Belongs to the CD225/Dispanin family.</text>
</comment>
<dbReference type="GO" id="GO:0016020">
    <property type="term" value="C:membrane"/>
    <property type="evidence" value="ECO:0007669"/>
    <property type="project" value="UniProtKB-SubCell"/>
</dbReference>
<dbReference type="AlphaFoldDB" id="A0A9X0DC38"/>
<keyword evidence="5 7" id="KW-0472">Membrane</keyword>